<dbReference type="GO" id="GO:0000287">
    <property type="term" value="F:magnesium ion binding"/>
    <property type="evidence" value="ECO:0007669"/>
    <property type="project" value="UniProtKB-UniRule"/>
</dbReference>
<evidence type="ECO:0000256" key="2">
    <source>
        <dbReference type="ARBA" id="ARBA00022842"/>
    </source>
</evidence>
<keyword evidence="3 4" id="KW-0456">Lyase</keyword>
<keyword evidence="2 4" id="KW-0460">Magnesium</keyword>
<comment type="similarity">
    <text evidence="4">Belongs to the mandelate racemase/muconate lactonizing enzyme family. MenC type 1 subfamily.</text>
</comment>
<comment type="function">
    <text evidence="4">Converts 2-succinyl-6-hydroxy-2,4-cyclohexadiene-1-carboxylate (SHCHC) to 2-succinylbenzoate (OSB).</text>
</comment>
<dbReference type="Proteomes" id="UP000490386">
    <property type="component" value="Unassembled WGS sequence"/>
</dbReference>
<comment type="catalytic activity">
    <reaction evidence="4">
        <text>(1R,6R)-6-hydroxy-2-succinyl-cyclohexa-2,4-diene-1-carboxylate = 2-succinylbenzoate + H2O</text>
        <dbReference type="Rhea" id="RHEA:10196"/>
        <dbReference type="ChEBI" id="CHEBI:15377"/>
        <dbReference type="ChEBI" id="CHEBI:18325"/>
        <dbReference type="ChEBI" id="CHEBI:58689"/>
        <dbReference type="EC" id="4.2.1.113"/>
    </reaction>
</comment>
<sequence>MQLPDLDELLARTHIVTLPLVTRFRGVDAREAAIIRGTQAWSEFSPFLEYEDAEAANWLRAALEFGFDASLPRRSDGEVWVNATVPAVETSKLDSVLARFDGCRTAKIKVAERGQALADDVARVRGVRERLGSDARLRVDANGGWSVDEAVQALRVLARFDLEYAEQPCSTAAELVQLRRRLVAEGIAVPIAADESIRKAEDPLEVARLGAADVIVVKMQPLGGVRRAAEIVRATGLPATVSSALDSSVGIAMGAQLVAALPEPRHDAGLGTASLLADDVVAEPLRPRAGRIPLTPVAIDEAALERLASPSVRQDWWRARISRCHALLTASAGRNGY</sequence>
<dbReference type="SFLD" id="SFLDS00001">
    <property type="entry name" value="Enolase"/>
    <property type="match status" value="1"/>
</dbReference>
<dbReference type="AlphaFoldDB" id="A0A7J5B2T8"/>
<organism evidence="6 7">
    <name type="scientific">Pseudoclavibacter terrae</name>
    <dbReference type="NCBI Taxonomy" id="1530195"/>
    <lineage>
        <taxon>Bacteria</taxon>
        <taxon>Bacillati</taxon>
        <taxon>Actinomycetota</taxon>
        <taxon>Actinomycetes</taxon>
        <taxon>Micrococcales</taxon>
        <taxon>Microbacteriaceae</taxon>
        <taxon>Pseudoclavibacter</taxon>
    </lineage>
</organism>
<feature type="active site" description="Proton acceptor" evidence="4">
    <location>
        <position position="218"/>
    </location>
</feature>
<comment type="pathway">
    <text evidence="4">Quinol/quinone metabolism; 1,4-dihydroxy-2-naphthoate biosynthesis; 1,4-dihydroxy-2-naphthoate from chorismate: step 4/7.</text>
</comment>
<accession>A0A7J5B2T8</accession>
<name>A0A7J5B2T8_9MICO</name>
<evidence type="ECO:0000256" key="1">
    <source>
        <dbReference type="ARBA" id="ARBA00022723"/>
    </source>
</evidence>
<dbReference type="NCBIfam" id="NF002782">
    <property type="entry name" value="PRK02901.1"/>
    <property type="match status" value="1"/>
</dbReference>
<dbReference type="EMBL" id="WBJX01000003">
    <property type="protein sequence ID" value="KAB1637806.1"/>
    <property type="molecule type" value="Genomic_DNA"/>
</dbReference>
<reference evidence="6 7" key="1">
    <citation type="submission" date="2019-09" db="EMBL/GenBank/DDBJ databases">
        <title>Phylogeny of genus Pseudoclavibacter and closely related genus.</title>
        <authorList>
            <person name="Li Y."/>
        </authorList>
    </citation>
    <scope>NUCLEOTIDE SEQUENCE [LARGE SCALE GENOMIC DNA]</scope>
    <source>
        <strain evidence="6 7">THG-MD12</strain>
    </source>
</reference>
<dbReference type="Pfam" id="PF18374">
    <property type="entry name" value="Enolase_like_N"/>
    <property type="match status" value="1"/>
</dbReference>
<evidence type="ECO:0000313" key="6">
    <source>
        <dbReference type="EMBL" id="KAB1637806.1"/>
    </source>
</evidence>
<dbReference type="UniPathway" id="UPA01057">
    <property type="reaction ID" value="UER00165"/>
</dbReference>
<comment type="caution">
    <text evidence="6">The sequence shown here is derived from an EMBL/GenBank/DDBJ whole genome shotgun (WGS) entry which is preliminary data.</text>
</comment>
<keyword evidence="7" id="KW-1185">Reference proteome</keyword>
<dbReference type="SFLD" id="SFLDG00180">
    <property type="entry name" value="muconate_cycloisomerase"/>
    <property type="match status" value="1"/>
</dbReference>
<keyword evidence="1 4" id="KW-0479">Metal-binding</keyword>
<evidence type="ECO:0000313" key="7">
    <source>
        <dbReference type="Proteomes" id="UP000490386"/>
    </source>
</evidence>
<dbReference type="Pfam" id="PF13378">
    <property type="entry name" value="MR_MLE_C"/>
    <property type="match status" value="1"/>
</dbReference>
<feature type="domain" description="Mandelate racemase/muconate lactonizing enzyme C-terminal" evidence="5">
    <location>
        <begin position="86"/>
        <end position="185"/>
    </location>
</feature>
<dbReference type="HAMAP" id="MF_00470">
    <property type="entry name" value="MenC_1"/>
    <property type="match status" value="1"/>
</dbReference>
<protein>
    <recommendedName>
        <fullName evidence="4">o-succinylbenzoate synthase</fullName>
        <shortName evidence="4">OSB synthase</shortName>
        <shortName evidence="4">OSBS</shortName>
        <ecNumber evidence="4">4.2.1.113</ecNumber>
    </recommendedName>
    <alternativeName>
        <fullName evidence="4">4-(2'-carboxyphenyl)-4-oxybutyric acid synthase</fullName>
    </alternativeName>
    <alternativeName>
        <fullName evidence="4">o-succinylbenzoic acid synthase</fullName>
    </alternativeName>
</protein>
<dbReference type="EC" id="4.2.1.113" evidence="4"/>
<feature type="active site" description="Proton donor" evidence="4">
    <location>
        <position position="109"/>
    </location>
</feature>
<dbReference type="GO" id="GO:0009234">
    <property type="term" value="P:menaquinone biosynthetic process"/>
    <property type="evidence" value="ECO:0007669"/>
    <property type="project" value="UniProtKB-UniRule"/>
</dbReference>
<dbReference type="CDD" id="cd03320">
    <property type="entry name" value="OSBS"/>
    <property type="match status" value="1"/>
</dbReference>
<dbReference type="UniPathway" id="UPA00079"/>
<comment type="pathway">
    <text evidence="4">Quinol/quinone metabolism; menaquinone biosynthesis.</text>
</comment>
<feature type="binding site" evidence="4">
    <location>
        <position position="140"/>
    </location>
    <ligand>
        <name>Mg(2+)</name>
        <dbReference type="ChEBI" id="CHEBI:18420"/>
    </ligand>
</feature>
<dbReference type="SUPFAM" id="SSF51604">
    <property type="entry name" value="Enolase C-terminal domain-like"/>
    <property type="match status" value="1"/>
</dbReference>
<keyword evidence="4" id="KW-0474">Menaquinone biosynthesis</keyword>
<evidence type="ECO:0000256" key="3">
    <source>
        <dbReference type="ARBA" id="ARBA00023239"/>
    </source>
</evidence>
<dbReference type="InterPro" id="IPR013342">
    <property type="entry name" value="Mandelate_racemase_C"/>
</dbReference>
<proteinExistence type="inferred from homology"/>
<evidence type="ECO:0000259" key="5">
    <source>
        <dbReference type="SMART" id="SM00922"/>
    </source>
</evidence>
<dbReference type="InterPro" id="IPR010196">
    <property type="entry name" value="OSB_synthase_MenC1"/>
</dbReference>
<dbReference type="PANTHER" id="PTHR48073:SF2">
    <property type="entry name" value="O-SUCCINYLBENZOATE SYNTHASE"/>
    <property type="match status" value="1"/>
</dbReference>
<dbReference type="InterPro" id="IPR036849">
    <property type="entry name" value="Enolase-like_C_sf"/>
</dbReference>
<dbReference type="SFLD" id="SFLDF00009">
    <property type="entry name" value="o-succinylbenzoate_synthase"/>
    <property type="match status" value="1"/>
</dbReference>
<evidence type="ECO:0000256" key="4">
    <source>
        <dbReference type="HAMAP-Rule" id="MF_00470"/>
    </source>
</evidence>
<dbReference type="PANTHER" id="PTHR48073">
    <property type="entry name" value="O-SUCCINYLBENZOATE SYNTHASE-RELATED"/>
    <property type="match status" value="1"/>
</dbReference>
<dbReference type="SMART" id="SM00922">
    <property type="entry name" value="MR_MLE"/>
    <property type="match status" value="1"/>
</dbReference>
<dbReference type="OrthoDB" id="3725747at2"/>
<gene>
    <name evidence="4" type="primary">menC</name>
    <name evidence="6" type="ORF">F8O03_11480</name>
</gene>
<feature type="binding site" evidence="4">
    <location>
        <position position="166"/>
    </location>
    <ligand>
        <name>Mg(2+)</name>
        <dbReference type="ChEBI" id="CHEBI:18420"/>
    </ligand>
</feature>
<dbReference type="GO" id="GO:0043748">
    <property type="term" value="F:O-succinylbenzoate synthase activity"/>
    <property type="evidence" value="ECO:0007669"/>
    <property type="project" value="UniProtKB-EC"/>
</dbReference>
<dbReference type="Gene3D" id="3.20.20.120">
    <property type="entry name" value="Enolase-like C-terminal domain"/>
    <property type="match status" value="1"/>
</dbReference>
<comment type="cofactor">
    <cofactor evidence="4">
        <name>a divalent metal cation</name>
        <dbReference type="ChEBI" id="CHEBI:60240"/>
    </cofactor>
</comment>
<feature type="binding site" evidence="4">
    <location>
        <position position="194"/>
    </location>
    <ligand>
        <name>Mg(2+)</name>
        <dbReference type="ChEBI" id="CHEBI:18420"/>
    </ligand>
</feature>
<dbReference type="RefSeq" id="WP_151423958.1">
    <property type="nucleotide sequence ID" value="NZ_WBJX01000003.1"/>
</dbReference>
<dbReference type="InterPro" id="IPR029065">
    <property type="entry name" value="Enolase_C-like"/>
</dbReference>